<organism evidence="2 3">
    <name type="scientific">Heterorhabditis bacteriophora</name>
    <name type="common">Entomopathogenic nematode worm</name>
    <dbReference type="NCBI Taxonomy" id="37862"/>
    <lineage>
        <taxon>Eukaryota</taxon>
        <taxon>Metazoa</taxon>
        <taxon>Ecdysozoa</taxon>
        <taxon>Nematoda</taxon>
        <taxon>Chromadorea</taxon>
        <taxon>Rhabditida</taxon>
        <taxon>Rhabditina</taxon>
        <taxon>Rhabditomorpha</taxon>
        <taxon>Strongyloidea</taxon>
        <taxon>Heterorhabditidae</taxon>
        <taxon>Heterorhabditis</taxon>
    </lineage>
</organism>
<feature type="compositionally biased region" description="Basic and acidic residues" evidence="1">
    <location>
        <begin position="144"/>
        <end position="167"/>
    </location>
</feature>
<reference evidence="3" key="1">
    <citation type="submission" date="2016-11" db="UniProtKB">
        <authorList>
            <consortium name="WormBaseParasite"/>
        </authorList>
    </citation>
    <scope>IDENTIFICATION</scope>
</reference>
<evidence type="ECO:0000313" key="3">
    <source>
        <dbReference type="WBParaSite" id="Hba_13402"/>
    </source>
</evidence>
<dbReference type="AlphaFoldDB" id="A0A1I7X7J9"/>
<dbReference type="Proteomes" id="UP000095283">
    <property type="component" value="Unplaced"/>
</dbReference>
<keyword evidence="2" id="KW-1185">Reference proteome</keyword>
<name>A0A1I7X7J9_HETBA</name>
<sequence length="167" mass="19571">MVHCHLVYGSERRRLVDFLPIQRNLEGPSLNDIPTNETRHVINAFNNKIFTNSTSFIGRREEMELSVALYPLYRSGMELNKDRWRQDQRQTERLTGRRKLALSTANYTVRQIADVAKRSRNAVANVLFLQEEYEARKSSGRPSKLNDSEKRNSADCVEQHDQHRWNP</sequence>
<accession>A0A1I7X7J9</accession>
<proteinExistence type="predicted"/>
<protein>
    <submittedName>
        <fullName evidence="3">HTH_Tnp_Tc3_1 domain-containing protein</fullName>
    </submittedName>
</protein>
<feature type="region of interest" description="Disordered" evidence="1">
    <location>
        <begin position="134"/>
        <end position="167"/>
    </location>
</feature>
<dbReference type="WBParaSite" id="Hba_13402">
    <property type="protein sequence ID" value="Hba_13402"/>
    <property type="gene ID" value="Hba_13402"/>
</dbReference>
<evidence type="ECO:0000313" key="2">
    <source>
        <dbReference type="Proteomes" id="UP000095283"/>
    </source>
</evidence>
<evidence type="ECO:0000256" key="1">
    <source>
        <dbReference type="SAM" id="MobiDB-lite"/>
    </source>
</evidence>